<dbReference type="SUPFAM" id="SSF51905">
    <property type="entry name" value="FAD/NAD(P)-binding domain"/>
    <property type="match status" value="1"/>
</dbReference>
<dbReference type="InterPro" id="IPR050493">
    <property type="entry name" value="FAD-dep_Monooxygenase_BioMet"/>
</dbReference>
<keyword evidence="8" id="KW-1185">Reference proteome</keyword>
<protein>
    <submittedName>
        <fullName evidence="7">FAD/NAD(P)-binding domain-containing protein</fullName>
    </submittedName>
</protein>
<dbReference type="Proteomes" id="UP001219525">
    <property type="component" value="Unassembled WGS sequence"/>
</dbReference>
<dbReference type="InterPro" id="IPR036188">
    <property type="entry name" value="FAD/NAD-bd_sf"/>
</dbReference>
<proteinExistence type="inferred from homology"/>
<dbReference type="GO" id="GO:0004497">
    <property type="term" value="F:monooxygenase activity"/>
    <property type="evidence" value="ECO:0007669"/>
    <property type="project" value="UniProtKB-KW"/>
</dbReference>
<dbReference type="EMBL" id="JARJCW010000093">
    <property type="protein sequence ID" value="KAJ7195073.1"/>
    <property type="molecule type" value="Genomic_DNA"/>
</dbReference>
<dbReference type="Pfam" id="PF01494">
    <property type="entry name" value="FAD_binding_3"/>
    <property type="match status" value="1"/>
</dbReference>
<keyword evidence="2" id="KW-0285">Flavoprotein</keyword>
<comment type="similarity">
    <text evidence="1">Belongs to the paxM FAD-dependent monooxygenase family.</text>
</comment>
<name>A0AAD6UUB5_9AGAR</name>
<keyword evidence="5" id="KW-0503">Monooxygenase</keyword>
<dbReference type="PANTHER" id="PTHR13789">
    <property type="entry name" value="MONOOXYGENASE"/>
    <property type="match status" value="1"/>
</dbReference>
<keyword evidence="4" id="KW-0560">Oxidoreductase</keyword>
<evidence type="ECO:0000256" key="1">
    <source>
        <dbReference type="ARBA" id="ARBA00007992"/>
    </source>
</evidence>
<evidence type="ECO:0000256" key="2">
    <source>
        <dbReference type="ARBA" id="ARBA00022630"/>
    </source>
</evidence>
<keyword evidence="3" id="KW-0274">FAD</keyword>
<feature type="non-terminal residue" evidence="7">
    <location>
        <position position="1"/>
    </location>
</feature>
<evidence type="ECO:0000256" key="5">
    <source>
        <dbReference type="ARBA" id="ARBA00023033"/>
    </source>
</evidence>
<evidence type="ECO:0000313" key="7">
    <source>
        <dbReference type="EMBL" id="KAJ7195073.1"/>
    </source>
</evidence>
<evidence type="ECO:0000256" key="4">
    <source>
        <dbReference type="ARBA" id="ARBA00023002"/>
    </source>
</evidence>
<evidence type="ECO:0000313" key="8">
    <source>
        <dbReference type="Proteomes" id="UP001219525"/>
    </source>
</evidence>
<feature type="domain" description="FAD-binding" evidence="6">
    <location>
        <begin position="8"/>
        <end position="395"/>
    </location>
</feature>
<sequence>MVPLPSSTEVCIVGAGPSGLACALGLAKRRIPFVIVDALEAGHNGSRAVLMQPNALEACLSNALGALYPQLPEDLVSGGIQSNTLTTIDLQERLVFRLRMADIAAYTKYAFSLLIPQHKVEHRLREYVQGGGNGIHWHKRVTDVKEVAEGTLYELGFESGEVLTARYVVAADGSKSFLRSFAGIRFIDPYTKKEAGPGKNDLSFVVADVLFASPLPTNVPRDGLQMMVGAGGVVLTAPLLDIDSAGAPRNNNLFRLYLGVPDTPPRSPDAAYLQAILDARGPGSHSKLHTVPQIAKVLDSSRYRTRPALADRYVQRAKGGAYILLVGDAAHKHGPAGGQGMNMGICDGIELAQAIDEHRNSSALDAEKTGTTHDAVRIMDAYSAHRRSVAGQVIDMVESMTQVEKGGRDWGAYFRVTALWFAFKVPFVNGMLAWKISGLGHAK</sequence>
<comment type="caution">
    <text evidence="7">The sequence shown here is derived from an EMBL/GenBank/DDBJ whole genome shotgun (WGS) entry which is preliminary data.</text>
</comment>
<dbReference type="AlphaFoldDB" id="A0AAD6UUB5"/>
<dbReference type="PRINTS" id="PR00420">
    <property type="entry name" value="RNGMNOXGNASE"/>
</dbReference>
<dbReference type="InterPro" id="IPR002938">
    <property type="entry name" value="FAD-bd"/>
</dbReference>
<dbReference type="Gene3D" id="3.50.50.60">
    <property type="entry name" value="FAD/NAD(P)-binding domain"/>
    <property type="match status" value="2"/>
</dbReference>
<accession>A0AAD6UUB5</accession>
<reference evidence="7" key="1">
    <citation type="submission" date="2023-03" db="EMBL/GenBank/DDBJ databases">
        <title>Massive genome expansion in bonnet fungi (Mycena s.s.) driven by repeated elements and novel gene families across ecological guilds.</title>
        <authorList>
            <consortium name="Lawrence Berkeley National Laboratory"/>
            <person name="Harder C.B."/>
            <person name="Miyauchi S."/>
            <person name="Viragh M."/>
            <person name="Kuo A."/>
            <person name="Thoen E."/>
            <person name="Andreopoulos B."/>
            <person name="Lu D."/>
            <person name="Skrede I."/>
            <person name="Drula E."/>
            <person name="Henrissat B."/>
            <person name="Morin E."/>
            <person name="Kohler A."/>
            <person name="Barry K."/>
            <person name="LaButti K."/>
            <person name="Morin E."/>
            <person name="Salamov A."/>
            <person name="Lipzen A."/>
            <person name="Mereny Z."/>
            <person name="Hegedus B."/>
            <person name="Baldrian P."/>
            <person name="Stursova M."/>
            <person name="Weitz H."/>
            <person name="Taylor A."/>
            <person name="Grigoriev I.V."/>
            <person name="Nagy L.G."/>
            <person name="Martin F."/>
            <person name="Kauserud H."/>
        </authorList>
    </citation>
    <scope>NUCLEOTIDE SEQUENCE</scope>
    <source>
        <strain evidence="7">9144</strain>
    </source>
</reference>
<evidence type="ECO:0000256" key="3">
    <source>
        <dbReference type="ARBA" id="ARBA00022827"/>
    </source>
</evidence>
<organism evidence="7 8">
    <name type="scientific">Mycena pura</name>
    <dbReference type="NCBI Taxonomy" id="153505"/>
    <lineage>
        <taxon>Eukaryota</taxon>
        <taxon>Fungi</taxon>
        <taxon>Dikarya</taxon>
        <taxon>Basidiomycota</taxon>
        <taxon>Agaricomycotina</taxon>
        <taxon>Agaricomycetes</taxon>
        <taxon>Agaricomycetidae</taxon>
        <taxon>Agaricales</taxon>
        <taxon>Marasmiineae</taxon>
        <taxon>Mycenaceae</taxon>
        <taxon>Mycena</taxon>
    </lineage>
</organism>
<dbReference type="PANTHER" id="PTHR13789:SF309">
    <property type="entry name" value="PUTATIVE (AFU_ORTHOLOGUE AFUA_6G14510)-RELATED"/>
    <property type="match status" value="1"/>
</dbReference>
<dbReference type="GO" id="GO:0071949">
    <property type="term" value="F:FAD binding"/>
    <property type="evidence" value="ECO:0007669"/>
    <property type="project" value="InterPro"/>
</dbReference>
<evidence type="ECO:0000259" key="6">
    <source>
        <dbReference type="Pfam" id="PF01494"/>
    </source>
</evidence>
<gene>
    <name evidence="7" type="ORF">GGX14DRAFT_677458</name>
</gene>